<accession>A0A5B9P563</accession>
<gene>
    <name evidence="1" type="ORF">MFFC18_13940</name>
</gene>
<reference evidence="1 2" key="1">
    <citation type="submission" date="2019-08" db="EMBL/GenBank/DDBJ databases">
        <title>Deep-cultivation of Planctomycetes and their phenomic and genomic characterization uncovers novel biology.</title>
        <authorList>
            <person name="Wiegand S."/>
            <person name="Jogler M."/>
            <person name="Boedeker C."/>
            <person name="Pinto D."/>
            <person name="Vollmers J."/>
            <person name="Rivas-Marin E."/>
            <person name="Kohn T."/>
            <person name="Peeters S.H."/>
            <person name="Heuer A."/>
            <person name="Rast P."/>
            <person name="Oberbeckmann S."/>
            <person name="Bunk B."/>
            <person name="Jeske O."/>
            <person name="Meyerdierks A."/>
            <person name="Storesund J.E."/>
            <person name="Kallscheuer N."/>
            <person name="Luecker S."/>
            <person name="Lage O.M."/>
            <person name="Pohl T."/>
            <person name="Merkel B.J."/>
            <person name="Hornburger P."/>
            <person name="Mueller R.-W."/>
            <person name="Bruemmer F."/>
            <person name="Labrenz M."/>
            <person name="Spormann A.M."/>
            <person name="Op den Camp H."/>
            <person name="Overmann J."/>
            <person name="Amann R."/>
            <person name="Jetten M.S.M."/>
            <person name="Mascher T."/>
            <person name="Medema M.H."/>
            <person name="Devos D.P."/>
            <person name="Kaster A.-K."/>
            <person name="Ovreas L."/>
            <person name="Rohde M."/>
            <person name="Galperin M.Y."/>
            <person name="Jogler C."/>
        </authorList>
    </citation>
    <scope>NUCLEOTIDE SEQUENCE [LARGE SCALE GENOMIC DNA]</scope>
    <source>
        <strain evidence="1 2">FC18</strain>
    </source>
</reference>
<organism evidence="1 2">
    <name type="scientific">Mariniblastus fucicola</name>
    <dbReference type="NCBI Taxonomy" id="980251"/>
    <lineage>
        <taxon>Bacteria</taxon>
        <taxon>Pseudomonadati</taxon>
        <taxon>Planctomycetota</taxon>
        <taxon>Planctomycetia</taxon>
        <taxon>Pirellulales</taxon>
        <taxon>Pirellulaceae</taxon>
        <taxon>Mariniblastus</taxon>
    </lineage>
</organism>
<keyword evidence="2" id="KW-1185">Reference proteome</keyword>
<protein>
    <submittedName>
        <fullName evidence="1">Uncharacterized protein</fullName>
    </submittedName>
</protein>
<evidence type="ECO:0000313" key="1">
    <source>
        <dbReference type="EMBL" id="QEG21538.1"/>
    </source>
</evidence>
<sequence length="332" mass="36265">MSRKTKPKGPDPGAESVAKYLNYTLSLPERAIRSTAAIVGGFAQQSAVLLVPSAFQDSKTYKTFVKQMLDMVAHDIGGAKRAAGEMAPDSDAQVEGYVAKKTVSTFVDLAGMATLHVSPMTILAVMSDVAYGSNVYLKQLADELKREGIIDKDSTIDHAADLLDAIGSASGKAADRFDQPPLSLDGLRETIEEAQESVGTLDPTKVIPQAEIKRMWSEMQHMADDQDVDLIDVSSAMTMYTLNQVATVSKGALTTIRVTGKLLDEHLIDHYWQGLQRINDEGIWQMFATSSQPYIEAVWVNFSSDKETITEDVVSGRFLSRTWTGFCDWLGG</sequence>
<proteinExistence type="predicted"/>
<evidence type="ECO:0000313" key="2">
    <source>
        <dbReference type="Proteomes" id="UP000322214"/>
    </source>
</evidence>
<dbReference type="RefSeq" id="WP_075083168.1">
    <property type="nucleotide sequence ID" value="NZ_CP042912.1"/>
</dbReference>
<dbReference type="STRING" id="980251.GCA_001642875_00367"/>
<dbReference type="OrthoDB" id="272907at2"/>
<dbReference type="KEGG" id="mff:MFFC18_13940"/>
<name>A0A5B9P563_9BACT</name>
<dbReference type="EMBL" id="CP042912">
    <property type="protein sequence ID" value="QEG21538.1"/>
    <property type="molecule type" value="Genomic_DNA"/>
</dbReference>
<dbReference type="Proteomes" id="UP000322214">
    <property type="component" value="Chromosome"/>
</dbReference>
<dbReference type="AlphaFoldDB" id="A0A5B9P563"/>